<reference evidence="2" key="1">
    <citation type="submission" date="2013-10" db="EMBL/GenBank/DDBJ databases">
        <title>Genome sequencing of Onchocerca volvulus.</title>
        <authorList>
            <person name="Cotton J."/>
            <person name="Tsai J."/>
            <person name="Stanley E."/>
            <person name="Tracey A."/>
            <person name="Holroyd N."/>
            <person name="Lustigman S."/>
            <person name="Berriman M."/>
        </authorList>
    </citation>
    <scope>NUCLEOTIDE SEQUENCE</scope>
</reference>
<evidence type="ECO:0000313" key="1">
    <source>
        <dbReference type="EnsemblMetazoa" id="OVOC1919.1"/>
    </source>
</evidence>
<reference evidence="1" key="2">
    <citation type="submission" date="2022-06" db="UniProtKB">
        <authorList>
            <consortium name="EnsemblMetazoa"/>
        </authorList>
    </citation>
    <scope>IDENTIFICATION</scope>
</reference>
<protein>
    <submittedName>
        <fullName evidence="1">Uncharacterized protein</fullName>
    </submittedName>
</protein>
<proteinExistence type="predicted"/>
<sequence>MRKLHNGVHDVGYAWCYSDGLGAQCKPDFYVRLKCCDGGRGIHSDRSHSNSRQVYAFTYCSMLTGRMAFSI</sequence>
<organism evidence="1 2">
    <name type="scientific">Onchocerca volvulus</name>
    <dbReference type="NCBI Taxonomy" id="6282"/>
    <lineage>
        <taxon>Eukaryota</taxon>
        <taxon>Metazoa</taxon>
        <taxon>Ecdysozoa</taxon>
        <taxon>Nematoda</taxon>
        <taxon>Chromadorea</taxon>
        <taxon>Rhabditida</taxon>
        <taxon>Spirurina</taxon>
        <taxon>Spiruromorpha</taxon>
        <taxon>Filarioidea</taxon>
        <taxon>Onchocercidae</taxon>
        <taxon>Onchocerca</taxon>
    </lineage>
</organism>
<dbReference type="EnsemblMetazoa" id="OVOC1919.1">
    <property type="protein sequence ID" value="OVOC1919.1"/>
    <property type="gene ID" value="WBGene00238728"/>
</dbReference>
<keyword evidence="2" id="KW-1185">Reference proteome</keyword>
<name>A0A8R1XSY7_ONCVO</name>
<accession>A0A8R1XSY7</accession>
<dbReference type="EMBL" id="CMVM020000060">
    <property type="status" value="NOT_ANNOTATED_CDS"/>
    <property type="molecule type" value="Genomic_DNA"/>
</dbReference>
<dbReference type="AlphaFoldDB" id="A0A8R1XSY7"/>
<evidence type="ECO:0000313" key="2">
    <source>
        <dbReference type="Proteomes" id="UP000024404"/>
    </source>
</evidence>
<dbReference type="Proteomes" id="UP000024404">
    <property type="component" value="Unassembled WGS sequence"/>
</dbReference>